<evidence type="ECO:0000259" key="1">
    <source>
        <dbReference type="Pfam" id="PF00485"/>
    </source>
</evidence>
<dbReference type="AlphaFoldDB" id="A0A285VMX2"/>
<keyword evidence="3" id="KW-1185">Reference proteome</keyword>
<dbReference type="EMBL" id="OBQK01000003">
    <property type="protein sequence ID" value="SOC54566.1"/>
    <property type="molecule type" value="Genomic_DNA"/>
</dbReference>
<name>A0A285VMX2_9MICO</name>
<dbReference type="Proteomes" id="UP000219688">
    <property type="component" value="Unassembled WGS sequence"/>
</dbReference>
<dbReference type="Gene3D" id="3.40.50.300">
    <property type="entry name" value="P-loop containing nucleotide triphosphate hydrolases"/>
    <property type="match status" value="1"/>
</dbReference>
<proteinExistence type="predicted"/>
<accession>A0A285VMX2</accession>
<dbReference type="InterPro" id="IPR006083">
    <property type="entry name" value="PRK/URK"/>
</dbReference>
<dbReference type="GO" id="GO:0005524">
    <property type="term" value="F:ATP binding"/>
    <property type="evidence" value="ECO:0007669"/>
    <property type="project" value="InterPro"/>
</dbReference>
<evidence type="ECO:0000313" key="3">
    <source>
        <dbReference type="Proteomes" id="UP000219688"/>
    </source>
</evidence>
<sequence length="193" mass="20406">MPPDGEAQLAATVLDALARTCRRPVLVGLDGRSGSGKTELAERLRAGLVSRGRTVTAVHLDDLYPGWSGLAAGVGVLREHVLEPLRAGREAAYPSWDWTADAPGPRRPVEPAEVVVVEGVGALAGGCADLLDVRVWLEAPTDVRRSRALGRDGATTAPWWDMWAAQEDLVLAAGRPVADMVVDTTTVRVAGTD</sequence>
<dbReference type="InterPro" id="IPR027417">
    <property type="entry name" value="P-loop_NTPase"/>
</dbReference>
<dbReference type="RefSeq" id="WP_244903731.1">
    <property type="nucleotide sequence ID" value="NZ_OBQK01000003.1"/>
</dbReference>
<gene>
    <name evidence="2" type="ORF">SAMN05421879_103242</name>
</gene>
<dbReference type="SUPFAM" id="SSF52540">
    <property type="entry name" value="P-loop containing nucleoside triphosphate hydrolases"/>
    <property type="match status" value="1"/>
</dbReference>
<feature type="domain" description="Phosphoribulokinase/uridine kinase" evidence="1">
    <location>
        <begin position="79"/>
        <end position="154"/>
    </location>
</feature>
<reference evidence="3" key="1">
    <citation type="submission" date="2017-08" db="EMBL/GenBank/DDBJ databases">
        <authorList>
            <person name="Varghese N."/>
            <person name="Submissions S."/>
        </authorList>
    </citation>
    <scope>NUCLEOTIDE SEQUENCE [LARGE SCALE GENOMIC DNA]</scope>
    <source>
        <strain evidence="3">USBA17B2</strain>
    </source>
</reference>
<dbReference type="Pfam" id="PF00485">
    <property type="entry name" value="PRK"/>
    <property type="match status" value="1"/>
</dbReference>
<dbReference type="GO" id="GO:0016301">
    <property type="term" value="F:kinase activity"/>
    <property type="evidence" value="ECO:0007669"/>
    <property type="project" value="InterPro"/>
</dbReference>
<organism evidence="2 3">
    <name type="scientific">Ornithinimicrobium cerasi</name>
    <dbReference type="NCBI Taxonomy" id="2248773"/>
    <lineage>
        <taxon>Bacteria</taxon>
        <taxon>Bacillati</taxon>
        <taxon>Actinomycetota</taxon>
        <taxon>Actinomycetes</taxon>
        <taxon>Micrococcales</taxon>
        <taxon>Ornithinimicrobiaceae</taxon>
        <taxon>Ornithinimicrobium</taxon>
    </lineage>
</organism>
<protein>
    <submittedName>
        <fullName evidence="2">Para-aminobenzoate synthetase</fullName>
    </submittedName>
</protein>
<evidence type="ECO:0000313" key="2">
    <source>
        <dbReference type="EMBL" id="SOC54566.1"/>
    </source>
</evidence>